<dbReference type="Proteomes" id="UP000251545">
    <property type="component" value="Unassembled WGS sequence"/>
</dbReference>
<evidence type="ECO:0000313" key="1">
    <source>
        <dbReference type="EMBL" id="PQV47782.1"/>
    </source>
</evidence>
<accession>A0A362X1R0</accession>
<dbReference type="EMBL" id="PVEO01000006">
    <property type="protein sequence ID" value="PQV47782.1"/>
    <property type="molecule type" value="Genomic_DNA"/>
</dbReference>
<gene>
    <name evidence="1" type="ORF">CLV33_106101</name>
</gene>
<protein>
    <submittedName>
        <fullName evidence="1">Uncharacterized protein</fullName>
    </submittedName>
</protein>
<evidence type="ECO:0000313" key="2">
    <source>
        <dbReference type="Proteomes" id="UP000251545"/>
    </source>
</evidence>
<comment type="caution">
    <text evidence="1">The sequence shown here is derived from an EMBL/GenBank/DDBJ whole genome shotgun (WGS) entry which is preliminary data.</text>
</comment>
<proteinExistence type="predicted"/>
<organism evidence="1 2">
    <name type="scientific">Jejuia pallidilutea</name>
    <dbReference type="NCBI Taxonomy" id="504487"/>
    <lineage>
        <taxon>Bacteria</taxon>
        <taxon>Pseudomonadati</taxon>
        <taxon>Bacteroidota</taxon>
        <taxon>Flavobacteriia</taxon>
        <taxon>Flavobacteriales</taxon>
        <taxon>Flavobacteriaceae</taxon>
        <taxon>Jejuia</taxon>
    </lineage>
</organism>
<sequence>MKMILYNTFIRKPNTIDNFIDAVHLINMPYLASDLLKKGLSPNDITFAIRKALIVTRKLDIDARKHFKQFYSNNNGQLLKDCKLSKLGYALVLINLNPNNAYVANLQLSMAEYFFNQHDISKF</sequence>
<name>A0A362X1R0_9FLAO</name>
<dbReference type="AlphaFoldDB" id="A0A362X1R0"/>
<reference evidence="1 2" key="1">
    <citation type="submission" date="2018-02" db="EMBL/GenBank/DDBJ databases">
        <title>Genomic Encyclopedia of Archaeal and Bacterial Type Strains, Phase II (KMG-II): from individual species to whole genera.</title>
        <authorList>
            <person name="Goeker M."/>
        </authorList>
    </citation>
    <scope>NUCLEOTIDE SEQUENCE [LARGE SCALE GENOMIC DNA]</scope>
    <source>
        <strain evidence="1 2">DSM 21165</strain>
    </source>
</reference>
<dbReference type="RefSeq" id="WP_146109735.1">
    <property type="nucleotide sequence ID" value="NZ_PVEO01000006.1"/>
</dbReference>